<keyword evidence="2" id="KW-0812">Transmembrane</keyword>
<feature type="coiled-coil region" evidence="1">
    <location>
        <begin position="62"/>
        <end position="89"/>
    </location>
</feature>
<evidence type="ECO:0000256" key="2">
    <source>
        <dbReference type="SAM" id="Phobius"/>
    </source>
</evidence>
<evidence type="ECO:0000256" key="1">
    <source>
        <dbReference type="SAM" id="Coils"/>
    </source>
</evidence>
<accession>A0A1W1CBW3</accession>
<feature type="transmembrane region" description="Helical" evidence="2">
    <location>
        <begin position="28"/>
        <end position="48"/>
    </location>
</feature>
<keyword evidence="1" id="KW-0175">Coiled coil</keyword>
<dbReference type="AlphaFoldDB" id="A0A1W1CBW3"/>
<dbReference type="EMBL" id="FPHK01000069">
    <property type="protein sequence ID" value="SFV63276.1"/>
    <property type="molecule type" value="Genomic_DNA"/>
</dbReference>
<keyword evidence="2" id="KW-1133">Transmembrane helix</keyword>
<organism evidence="3">
    <name type="scientific">hydrothermal vent metagenome</name>
    <dbReference type="NCBI Taxonomy" id="652676"/>
    <lineage>
        <taxon>unclassified sequences</taxon>
        <taxon>metagenomes</taxon>
        <taxon>ecological metagenomes</taxon>
    </lineage>
</organism>
<gene>
    <name evidence="3" type="ORF">MNB_SM-6-1197</name>
</gene>
<reference evidence="3" key="1">
    <citation type="submission" date="2016-10" db="EMBL/GenBank/DDBJ databases">
        <authorList>
            <person name="de Groot N.N."/>
        </authorList>
    </citation>
    <scope>NUCLEOTIDE SEQUENCE</scope>
</reference>
<evidence type="ECO:0008006" key="4">
    <source>
        <dbReference type="Google" id="ProtNLM"/>
    </source>
</evidence>
<proteinExistence type="predicted"/>
<name>A0A1W1CBW3_9ZZZZ</name>
<keyword evidence="2" id="KW-0472">Membrane</keyword>
<protein>
    <recommendedName>
        <fullName evidence="4">Septum formation initiator</fullName>
    </recommendedName>
</protein>
<sequence length="92" mass="10886">MQKEELYEEIDTKESITQKYLGLSLRKFFFLVTLIVALGIYLGIILYGTNSLEVLFGLQDYENYLQDEVVRLKHENAELQREYFELKEISAQ</sequence>
<evidence type="ECO:0000313" key="3">
    <source>
        <dbReference type="EMBL" id="SFV63276.1"/>
    </source>
</evidence>